<gene>
    <name evidence="1" type="ORF">LTRI10_LOCUS35648</name>
</gene>
<evidence type="ECO:0000313" key="2">
    <source>
        <dbReference type="Proteomes" id="UP001497516"/>
    </source>
</evidence>
<dbReference type="EMBL" id="OZ034819">
    <property type="protein sequence ID" value="CAL1395201.1"/>
    <property type="molecule type" value="Genomic_DNA"/>
</dbReference>
<accession>A0AAV2FAB2</accession>
<protein>
    <submittedName>
        <fullName evidence="1">Uncharacterized protein</fullName>
    </submittedName>
</protein>
<proteinExistence type="predicted"/>
<sequence>MEKMKNTSGWLGFGTATELDWDGGCNDEVLTDHRGMVEVRMAGWRCCRSFLSRRRRILEHFAKRERVERLPPAEEESTFVIFGRGLR</sequence>
<evidence type="ECO:0000313" key="1">
    <source>
        <dbReference type="EMBL" id="CAL1395201.1"/>
    </source>
</evidence>
<reference evidence="1 2" key="1">
    <citation type="submission" date="2024-04" db="EMBL/GenBank/DDBJ databases">
        <authorList>
            <person name="Fracassetti M."/>
        </authorList>
    </citation>
    <scope>NUCLEOTIDE SEQUENCE [LARGE SCALE GENOMIC DNA]</scope>
</reference>
<dbReference type="AlphaFoldDB" id="A0AAV2FAB2"/>
<name>A0AAV2FAB2_9ROSI</name>
<dbReference type="Proteomes" id="UP001497516">
    <property type="component" value="Chromosome 6"/>
</dbReference>
<organism evidence="1 2">
    <name type="scientific">Linum trigynum</name>
    <dbReference type="NCBI Taxonomy" id="586398"/>
    <lineage>
        <taxon>Eukaryota</taxon>
        <taxon>Viridiplantae</taxon>
        <taxon>Streptophyta</taxon>
        <taxon>Embryophyta</taxon>
        <taxon>Tracheophyta</taxon>
        <taxon>Spermatophyta</taxon>
        <taxon>Magnoliopsida</taxon>
        <taxon>eudicotyledons</taxon>
        <taxon>Gunneridae</taxon>
        <taxon>Pentapetalae</taxon>
        <taxon>rosids</taxon>
        <taxon>fabids</taxon>
        <taxon>Malpighiales</taxon>
        <taxon>Linaceae</taxon>
        <taxon>Linum</taxon>
    </lineage>
</organism>
<keyword evidence="2" id="KW-1185">Reference proteome</keyword>